<dbReference type="SUPFAM" id="SSF56801">
    <property type="entry name" value="Acetyl-CoA synthetase-like"/>
    <property type="match status" value="1"/>
</dbReference>
<dbReference type="RefSeq" id="WP_078648645.1">
    <property type="nucleotide sequence ID" value="NZ_JBHSPX010000004.1"/>
</dbReference>
<dbReference type="InterPro" id="IPR020845">
    <property type="entry name" value="AMP-binding_CS"/>
</dbReference>
<dbReference type="InterPro" id="IPR018376">
    <property type="entry name" value="Enoyl-CoA_hyd/isom_CS"/>
</dbReference>
<dbReference type="PANTHER" id="PTHR43767">
    <property type="entry name" value="LONG-CHAIN-FATTY-ACID--COA LIGASE"/>
    <property type="match status" value="1"/>
</dbReference>
<evidence type="ECO:0000259" key="1">
    <source>
        <dbReference type="Pfam" id="PF00501"/>
    </source>
</evidence>
<dbReference type="Pfam" id="PF00501">
    <property type="entry name" value="AMP-binding"/>
    <property type="match status" value="1"/>
</dbReference>
<feature type="domain" description="AMP-dependent synthetase/ligase" evidence="1">
    <location>
        <begin position="40"/>
        <end position="390"/>
    </location>
</feature>
<feature type="domain" description="AMP-binding enzyme C-terminal" evidence="2">
    <location>
        <begin position="453"/>
        <end position="529"/>
    </location>
</feature>
<sequence>MTENVAAERAGRTRSRPLPVVLPEQLGADPTIPTLTELLSQRAQDSPDREFLRFGEWSWSFAEIDAWSSRLAHRLIELDGVQPGDRVAIMLPNVVHWPVVWLAALKAGAVAVPINSSYQRGDLAFVLRDSGARVAFTDSERSGLIADVLATEGGLAGFRVVDVADDGSEPFPETAPAVPVDAGTLANLQYTSGTTGFPKACMLTHDYWVRLGWVCAAATGLGTEDVLLTAQPFSYMDPQWNTALALTVGAPLVVLPRFSASTFMADVRRHRATFFYVLGSMPTLLFKQPPVPEDRDNDVRQVFCSGIPVGLHAQLEERWGAPWREIYGMTESGVDLFSPFADAGAVGSGSLGQPVPTKQVRVVDSAGDEVPAGEPGELVISGKPMMNGYWNRPEDTARVLRSGGPPGNEGVAAGGGWLHTGDVVVRRPDHGIQLVGRIKDMVRRGGENVASVEVEAALERDDVVVAAAVVAEPDETLGEEVKAFVQPAAGVPWNRATAEEIVERAGKELARFKVPRYIEFVADFPRTPSERISKAALKARAVDEPGVTYDLGARRRKTAAPAASGGGFLDVDVVRGVALLTLRHPEKLNAMDVATRLRLATVIREYGTGESVRGIVLTGEGRAFSAGEDLQSAPSTDAEARAAFASFHDITRAILETQVPVVAAVNGLAVGGASEITLCCDARIGTRATEYYQPENGRGITISNASSVLLRRLIGSHAMRMVLGSPRIGADEALRIGLLDEIVEPDALLGRAIDTVIEWTPEGNTTALHLALLRPQTEEVEAAFAREDLAAMTAWESGALSAGIKGFWSARRTGA</sequence>
<evidence type="ECO:0000259" key="2">
    <source>
        <dbReference type="Pfam" id="PF13193"/>
    </source>
</evidence>
<dbReference type="InterPro" id="IPR045851">
    <property type="entry name" value="AMP-bd_C_sf"/>
</dbReference>
<dbReference type="EMBL" id="JBHSPX010000004">
    <property type="protein sequence ID" value="MFC6064019.1"/>
    <property type="molecule type" value="Genomic_DNA"/>
</dbReference>
<organism evidence="3 4">
    <name type="scientific">Streptomyces ochraceiscleroticus</name>
    <dbReference type="NCBI Taxonomy" id="47761"/>
    <lineage>
        <taxon>Bacteria</taxon>
        <taxon>Bacillati</taxon>
        <taxon>Actinomycetota</taxon>
        <taxon>Actinomycetes</taxon>
        <taxon>Kitasatosporales</taxon>
        <taxon>Streptomycetaceae</taxon>
        <taxon>Streptomyces</taxon>
    </lineage>
</organism>
<dbReference type="CDD" id="cd06558">
    <property type="entry name" value="crotonase-like"/>
    <property type="match status" value="1"/>
</dbReference>
<dbReference type="Pfam" id="PF00378">
    <property type="entry name" value="ECH_1"/>
    <property type="match status" value="1"/>
</dbReference>
<proteinExistence type="predicted"/>
<dbReference type="SUPFAM" id="SSF52096">
    <property type="entry name" value="ClpP/crotonase"/>
    <property type="match status" value="1"/>
</dbReference>
<dbReference type="InterPro" id="IPR050237">
    <property type="entry name" value="ATP-dep_AMP-bd_enzyme"/>
</dbReference>
<name>A0ABW1MLZ1_9ACTN</name>
<gene>
    <name evidence="3" type="ORF">ACFP4F_15885</name>
</gene>
<dbReference type="PROSITE" id="PS00166">
    <property type="entry name" value="ENOYL_COA_HYDRATASE"/>
    <property type="match status" value="1"/>
</dbReference>
<protein>
    <submittedName>
        <fullName evidence="3">AMP-binding protein</fullName>
    </submittedName>
</protein>
<dbReference type="InterPro" id="IPR025110">
    <property type="entry name" value="AMP-bd_C"/>
</dbReference>
<dbReference type="Gene3D" id="3.40.50.12780">
    <property type="entry name" value="N-terminal domain of ligase-like"/>
    <property type="match status" value="1"/>
</dbReference>
<dbReference type="InterPro" id="IPR029045">
    <property type="entry name" value="ClpP/crotonase-like_dom_sf"/>
</dbReference>
<keyword evidence="4" id="KW-1185">Reference proteome</keyword>
<dbReference type="InterPro" id="IPR042099">
    <property type="entry name" value="ANL_N_sf"/>
</dbReference>
<dbReference type="Gene3D" id="3.90.226.10">
    <property type="entry name" value="2-enoyl-CoA Hydratase, Chain A, domain 1"/>
    <property type="match status" value="1"/>
</dbReference>
<evidence type="ECO:0000313" key="4">
    <source>
        <dbReference type="Proteomes" id="UP001596139"/>
    </source>
</evidence>
<dbReference type="InterPro" id="IPR000873">
    <property type="entry name" value="AMP-dep_synth/lig_dom"/>
</dbReference>
<dbReference type="PROSITE" id="PS00455">
    <property type="entry name" value="AMP_BINDING"/>
    <property type="match status" value="1"/>
</dbReference>
<comment type="caution">
    <text evidence="3">The sequence shown here is derived from an EMBL/GenBank/DDBJ whole genome shotgun (WGS) entry which is preliminary data.</text>
</comment>
<evidence type="ECO:0000313" key="3">
    <source>
        <dbReference type="EMBL" id="MFC6064019.1"/>
    </source>
</evidence>
<dbReference type="Pfam" id="PF13193">
    <property type="entry name" value="AMP-binding_C"/>
    <property type="match status" value="1"/>
</dbReference>
<dbReference type="Proteomes" id="UP001596139">
    <property type="component" value="Unassembled WGS sequence"/>
</dbReference>
<dbReference type="Gene3D" id="3.30.300.30">
    <property type="match status" value="1"/>
</dbReference>
<dbReference type="InterPro" id="IPR001753">
    <property type="entry name" value="Enoyl-CoA_hydra/iso"/>
</dbReference>
<reference evidence="4" key="1">
    <citation type="journal article" date="2019" name="Int. J. Syst. Evol. Microbiol.">
        <title>The Global Catalogue of Microorganisms (GCM) 10K type strain sequencing project: providing services to taxonomists for standard genome sequencing and annotation.</title>
        <authorList>
            <consortium name="The Broad Institute Genomics Platform"/>
            <consortium name="The Broad Institute Genome Sequencing Center for Infectious Disease"/>
            <person name="Wu L."/>
            <person name="Ma J."/>
        </authorList>
    </citation>
    <scope>NUCLEOTIDE SEQUENCE [LARGE SCALE GENOMIC DNA]</scope>
    <source>
        <strain evidence="4">CGMCC 1.15180</strain>
    </source>
</reference>
<dbReference type="PANTHER" id="PTHR43767:SF1">
    <property type="entry name" value="NONRIBOSOMAL PEPTIDE SYNTHASE PES1 (EUROFUNG)-RELATED"/>
    <property type="match status" value="1"/>
</dbReference>
<accession>A0ABW1MLZ1</accession>